<dbReference type="InterPro" id="IPR036390">
    <property type="entry name" value="WH_DNA-bd_sf"/>
</dbReference>
<feature type="domain" description="HTH cro/C1-type" evidence="5">
    <location>
        <begin position="16"/>
        <end position="38"/>
    </location>
</feature>
<dbReference type="Pfam" id="PF04545">
    <property type="entry name" value="Sigma70_r4"/>
    <property type="match status" value="1"/>
</dbReference>
<keyword evidence="7" id="KW-1185">Reference proteome</keyword>
<keyword evidence="4" id="KW-0804">Transcription</keyword>
<dbReference type="GO" id="GO:0003677">
    <property type="term" value="F:DNA binding"/>
    <property type="evidence" value="ECO:0007669"/>
    <property type="project" value="UniProtKB-KW"/>
</dbReference>
<reference evidence="6 7" key="1">
    <citation type="submission" date="2018-05" db="EMBL/GenBank/DDBJ databases">
        <title>Kurthia sibirica genome sequence.</title>
        <authorList>
            <person name="Maclea K.S."/>
            <person name="Goen A.E."/>
        </authorList>
    </citation>
    <scope>NUCLEOTIDE SEQUENCE [LARGE SCALE GENOMIC DNA]</scope>
    <source>
        <strain evidence="6 7">ATCC 49154</strain>
    </source>
</reference>
<accession>A0A2U3APG5</accession>
<dbReference type="GO" id="GO:0030246">
    <property type="term" value="F:carbohydrate binding"/>
    <property type="evidence" value="ECO:0007669"/>
    <property type="project" value="InterPro"/>
</dbReference>
<dbReference type="Pfam" id="PF04198">
    <property type="entry name" value="Sugar-bind"/>
    <property type="match status" value="1"/>
</dbReference>
<dbReference type="Proteomes" id="UP000245938">
    <property type="component" value="Unassembled WGS sequence"/>
</dbReference>
<sequence length="323" mass="35760">MYSKLEMIQVAKLYYEMNLTQKEIADRLSYSRATISRIIDAAFKEGIIKVEINYTLTSLQKLETLIQEKYNLQKVVVLPVYLQERTLVLNDVGKAVAMYLDEICKEDSILGISWGTTLGHVAPYLKEKELPTMKIVQLNGGIAKGSYTTGSSALLERFAQVYKAESYHLPVPTIVDSAAIADVMKTDTGIQQVLQIGRTCNIALFGIGSISYESVLYKGGYFTENAYEDVIKTGGVGDICSRYFSHIGQIVDESLNARTIGLELEELRNKEHSIAIAVGKEKAQSVRGALNGGYVNTLFIDEELAIELGKREMGLNDESSKAI</sequence>
<evidence type="ECO:0000313" key="6">
    <source>
        <dbReference type="EMBL" id="PWI26427.1"/>
    </source>
</evidence>
<dbReference type="InterPro" id="IPR001387">
    <property type="entry name" value="Cro/C1-type_HTH"/>
</dbReference>
<gene>
    <name evidence="6" type="ORF">DEX24_03590</name>
</gene>
<dbReference type="PANTHER" id="PTHR34294">
    <property type="entry name" value="TRANSCRIPTIONAL REGULATOR-RELATED"/>
    <property type="match status" value="1"/>
</dbReference>
<dbReference type="EMBL" id="QFVR01000003">
    <property type="protein sequence ID" value="PWI26427.1"/>
    <property type="molecule type" value="Genomic_DNA"/>
</dbReference>
<dbReference type="SUPFAM" id="SSF46785">
    <property type="entry name" value="Winged helix' DNA-binding domain"/>
    <property type="match status" value="1"/>
</dbReference>
<dbReference type="RefSeq" id="WP_109305031.1">
    <property type="nucleotide sequence ID" value="NZ_BJUF01000003.1"/>
</dbReference>
<evidence type="ECO:0000256" key="2">
    <source>
        <dbReference type="ARBA" id="ARBA00023015"/>
    </source>
</evidence>
<dbReference type="InterPro" id="IPR037171">
    <property type="entry name" value="NagB/RpiA_transferase-like"/>
</dbReference>
<protein>
    <submittedName>
        <fullName evidence="6">DNA-binding transcriptional regulator</fullName>
    </submittedName>
</protein>
<organism evidence="6 7">
    <name type="scientific">Kurthia sibirica</name>
    <dbReference type="NCBI Taxonomy" id="202750"/>
    <lineage>
        <taxon>Bacteria</taxon>
        <taxon>Bacillati</taxon>
        <taxon>Bacillota</taxon>
        <taxon>Bacilli</taxon>
        <taxon>Bacillales</taxon>
        <taxon>Caryophanaceae</taxon>
        <taxon>Kurthia</taxon>
    </lineage>
</organism>
<dbReference type="InterPro" id="IPR007324">
    <property type="entry name" value="Sugar-bd_dom_put"/>
</dbReference>
<keyword evidence="2" id="KW-0805">Transcription regulation</keyword>
<comment type="similarity">
    <text evidence="1">Belongs to the SorC transcriptional regulatory family.</text>
</comment>
<proteinExistence type="inferred from homology"/>
<dbReference type="OrthoDB" id="58802at2"/>
<dbReference type="PANTHER" id="PTHR34294:SF1">
    <property type="entry name" value="TRANSCRIPTIONAL REGULATOR LSRR"/>
    <property type="match status" value="1"/>
</dbReference>
<dbReference type="GO" id="GO:0006352">
    <property type="term" value="P:DNA-templated transcription initiation"/>
    <property type="evidence" value="ECO:0007669"/>
    <property type="project" value="InterPro"/>
</dbReference>
<comment type="caution">
    <text evidence="6">The sequence shown here is derived from an EMBL/GenBank/DDBJ whole genome shotgun (WGS) entry which is preliminary data.</text>
</comment>
<evidence type="ECO:0000256" key="1">
    <source>
        <dbReference type="ARBA" id="ARBA00010466"/>
    </source>
</evidence>
<dbReference type="PROSITE" id="PS50943">
    <property type="entry name" value="HTH_CROC1"/>
    <property type="match status" value="1"/>
</dbReference>
<evidence type="ECO:0000259" key="5">
    <source>
        <dbReference type="PROSITE" id="PS50943"/>
    </source>
</evidence>
<dbReference type="GO" id="GO:0003700">
    <property type="term" value="F:DNA-binding transcription factor activity"/>
    <property type="evidence" value="ECO:0007669"/>
    <property type="project" value="InterPro"/>
</dbReference>
<name>A0A2U3APG5_9BACL</name>
<dbReference type="AlphaFoldDB" id="A0A2U3APG5"/>
<evidence type="ECO:0000256" key="3">
    <source>
        <dbReference type="ARBA" id="ARBA00023125"/>
    </source>
</evidence>
<keyword evidence="3 6" id="KW-0238">DNA-binding</keyword>
<dbReference type="Gene3D" id="1.10.10.60">
    <property type="entry name" value="Homeodomain-like"/>
    <property type="match status" value="1"/>
</dbReference>
<dbReference type="InterPro" id="IPR007630">
    <property type="entry name" value="RNA_pol_sigma70_r4"/>
</dbReference>
<dbReference type="InterPro" id="IPR051054">
    <property type="entry name" value="SorC_transcr_regulators"/>
</dbReference>
<dbReference type="Gene3D" id="3.40.50.1360">
    <property type="match status" value="1"/>
</dbReference>
<dbReference type="SUPFAM" id="SSF100950">
    <property type="entry name" value="NagB/RpiA/CoA transferase-like"/>
    <property type="match status" value="1"/>
</dbReference>
<evidence type="ECO:0000313" key="7">
    <source>
        <dbReference type="Proteomes" id="UP000245938"/>
    </source>
</evidence>
<evidence type="ECO:0000256" key="4">
    <source>
        <dbReference type="ARBA" id="ARBA00023163"/>
    </source>
</evidence>